<feature type="transmembrane region" description="Helical" evidence="1">
    <location>
        <begin position="137"/>
        <end position="157"/>
    </location>
</feature>
<dbReference type="AlphaFoldDB" id="A0A6C0J3Q3"/>
<accession>A0A6C0J3Q3</accession>
<evidence type="ECO:0000256" key="1">
    <source>
        <dbReference type="SAM" id="Phobius"/>
    </source>
</evidence>
<sequence>MDNTKVLRKDEWIIDIFIHVILVITILSVFFWIVLSKIETKSLQGEVTNQLGDLIDKFQPNDSTKTMLKSIDYDEISKLYNGKPSREVEEYNKALFKLNIIIIVLLVSTFIIIWILLKINCGKDVPVRKIFLENIGLFVLIGIIEVLFFLQIASKFIPVEPSFIMKTVKDNIKDKASKKN</sequence>
<organism evidence="2">
    <name type="scientific">viral metagenome</name>
    <dbReference type="NCBI Taxonomy" id="1070528"/>
    <lineage>
        <taxon>unclassified sequences</taxon>
        <taxon>metagenomes</taxon>
        <taxon>organismal metagenomes</taxon>
    </lineage>
</organism>
<evidence type="ECO:0000313" key="2">
    <source>
        <dbReference type="EMBL" id="QHT98587.1"/>
    </source>
</evidence>
<feature type="transmembrane region" description="Helical" evidence="1">
    <location>
        <begin position="94"/>
        <end position="117"/>
    </location>
</feature>
<keyword evidence="1" id="KW-0812">Transmembrane</keyword>
<feature type="transmembrane region" description="Helical" evidence="1">
    <location>
        <begin position="12"/>
        <end position="35"/>
    </location>
</feature>
<protein>
    <submittedName>
        <fullName evidence="2">Uncharacterized protein</fullName>
    </submittedName>
</protein>
<dbReference type="EMBL" id="MN740294">
    <property type="protein sequence ID" value="QHT98587.1"/>
    <property type="molecule type" value="Genomic_DNA"/>
</dbReference>
<proteinExistence type="predicted"/>
<keyword evidence="1" id="KW-0472">Membrane</keyword>
<name>A0A6C0J3Q3_9ZZZZ</name>
<reference evidence="2" key="1">
    <citation type="journal article" date="2020" name="Nature">
        <title>Giant virus diversity and host interactions through global metagenomics.</title>
        <authorList>
            <person name="Schulz F."/>
            <person name="Roux S."/>
            <person name="Paez-Espino D."/>
            <person name="Jungbluth S."/>
            <person name="Walsh D.A."/>
            <person name="Denef V.J."/>
            <person name="McMahon K.D."/>
            <person name="Konstantinidis K.T."/>
            <person name="Eloe-Fadrosh E.A."/>
            <person name="Kyrpides N.C."/>
            <person name="Woyke T."/>
        </authorList>
    </citation>
    <scope>NUCLEOTIDE SEQUENCE</scope>
    <source>
        <strain evidence="2">GVMAG-M-3300025676-16</strain>
    </source>
</reference>
<keyword evidence="1" id="KW-1133">Transmembrane helix</keyword>